<keyword evidence="5" id="KW-1185">Reference proteome</keyword>
<dbReference type="Proteomes" id="UP000541444">
    <property type="component" value="Unassembled WGS sequence"/>
</dbReference>
<feature type="region of interest" description="Disordered" evidence="1">
    <location>
        <begin position="113"/>
        <end position="136"/>
    </location>
</feature>
<dbReference type="Pfam" id="PF01693">
    <property type="entry name" value="Cauli_VI"/>
    <property type="match status" value="1"/>
</dbReference>
<dbReference type="OrthoDB" id="407198at2759"/>
<organism evidence="4 5">
    <name type="scientific">Kingdonia uniflora</name>
    <dbReference type="NCBI Taxonomy" id="39325"/>
    <lineage>
        <taxon>Eukaryota</taxon>
        <taxon>Viridiplantae</taxon>
        <taxon>Streptophyta</taxon>
        <taxon>Embryophyta</taxon>
        <taxon>Tracheophyta</taxon>
        <taxon>Spermatophyta</taxon>
        <taxon>Magnoliopsida</taxon>
        <taxon>Ranunculales</taxon>
        <taxon>Circaeasteraceae</taxon>
        <taxon>Kingdonia</taxon>
    </lineage>
</organism>
<keyword evidence="2" id="KW-0812">Transmembrane</keyword>
<keyword evidence="2" id="KW-1133">Transmembrane helix</keyword>
<protein>
    <recommendedName>
        <fullName evidence="3">Ribonuclease H1 N-terminal domain-containing protein</fullName>
    </recommendedName>
</protein>
<dbReference type="EMBL" id="JACGCM010000510">
    <property type="protein sequence ID" value="KAF6171281.1"/>
    <property type="molecule type" value="Genomic_DNA"/>
</dbReference>
<keyword evidence="2" id="KW-0472">Membrane</keyword>
<evidence type="ECO:0000256" key="1">
    <source>
        <dbReference type="SAM" id="MobiDB-lite"/>
    </source>
</evidence>
<evidence type="ECO:0000259" key="3">
    <source>
        <dbReference type="Pfam" id="PF01693"/>
    </source>
</evidence>
<name>A0A7J7NVP7_9MAGN</name>
<gene>
    <name evidence="4" type="ORF">GIB67_036949</name>
</gene>
<sequence length="322" mass="36441">MDQYDDETLESEAAVAAAATAVNLVLLLVEGTQYDGTPSVNRREHRNANLRWLPSGKGLRASKHLDVEEQVAIFLLIVGHDTRFRHAQASTMRYYVAFLGRVPGVYETWEETNPQVSGEACSGGSSTGGEEAPPAVEVEEAEDVEDLGGMAMRDVYGWIFCVVRNMEQYVIISLIISPLVFLLWSGVVRLFYTILVETQKPIDDFKTEGCQREFLQALVWEHERVYKVDMTEAWSKPMNLNHKIAPRVTPLSILWYKHTGIVPAFFTSSEMIKWKKLVSAEDFFELDIWPELENLTGSLVQHLAATTKMARGSSNFKRNKLY</sequence>
<dbReference type="Gene3D" id="3.40.970.10">
    <property type="entry name" value="Ribonuclease H1, N-terminal domain"/>
    <property type="match status" value="1"/>
</dbReference>
<proteinExistence type="predicted"/>
<accession>A0A7J7NVP7</accession>
<evidence type="ECO:0000256" key="2">
    <source>
        <dbReference type="SAM" id="Phobius"/>
    </source>
</evidence>
<evidence type="ECO:0000313" key="5">
    <source>
        <dbReference type="Proteomes" id="UP000541444"/>
    </source>
</evidence>
<comment type="caution">
    <text evidence="4">The sequence shown here is derived from an EMBL/GenBank/DDBJ whole genome shotgun (WGS) entry which is preliminary data.</text>
</comment>
<dbReference type="AlphaFoldDB" id="A0A7J7NVP7"/>
<feature type="transmembrane region" description="Helical" evidence="2">
    <location>
        <begin position="169"/>
        <end position="192"/>
    </location>
</feature>
<feature type="domain" description="Ribonuclease H1 N-terminal" evidence="3">
    <location>
        <begin position="94"/>
        <end position="118"/>
    </location>
</feature>
<reference evidence="4 5" key="1">
    <citation type="journal article" date="2020" name="IScience">
        <title>Genome Sequencing of the Endangered Kingdonia uniflora (Circaeasteraceae, Ranunculales) Reveals Potential Mechanisms of Evolutionary Specialization.</title>
        <authorList>
            <person name="Sun Y."/>
            <person name="Deng T."/>
            <person name="Zhang A."/>
            <person name="Moore M.J."/>
            <person name="Landis J.B."/>
            <person name="Lin N."/>
            <person name="Zhang H."/>
            <person name="Zhang X."/>
            <person name="Huang J."/>
            <person name="Zhang X."/>
            <person name="Sun H."/>
            <person name="Wang H."/>
        </authorList>
    </citation>
    <scope>NUCLEOTIDE SEQUENCE [LARGE SCALE GENOMIC DNA]</scope>
    <source>
        <strain evidence="4">TB1705</strain>
        <tissue evidence="4">Leaf</tissue>
    </source>
</reference>
<dbReference type="InterPro" id="IPR037056">
    <property type="entry name" value="RNase_H1_N_sf"/>
</dbReference>
<evidence type="ECO:0000313" key="4">
    <source>
        <dbReference type="EMBL" id="KAF6171281.1"/>
    </source>
</evidence>
<dbReference type="InterPro" id="IPR011320">
    <property type="entry name" value="RNase_H1_N"/>
</dbReference>